<dbReference type="PANTHER" id="PTHR30574:SF1">
    <property type="entry name" value="SULPHUR TRANSPORT DOMAIN-CONTAINING PROTEIN"/>
    <property type="match status" value="1"/>
</dbReference>
<feature type="transmembrane region" description="Helical" evidence="9">
    <location>
        <begin position="53"/>
        <end position="75"/>
    </location>
</feature>
<dbReference type="InterPro" id="IPR007272">
    <property type="entry name" value="Sulf_transp_TsuA/YedE"/>
</dbReference>
<dbReference type="Proteomes" id="UP000741360">
    <property type="component" value="Unassembled WGS sequence"/>
</dbReference>
<reference evidence="10" key="1">
    <citation type="submission" date="2020-07" db="EMBL/GenBank/DDBJ databases">
        <title>Huge and variable diversity of episymbiotic CPR bacteria and DPANN archaea in groundwater ecosystems.</title>
        <authorList>
            <person name="He C.Y."/>
            <person name="Keren R."/>
            <person name="Whittaker M."/>
            <person name="Farag I.F."/>
            <person name="Doudna J."/>
            <person name="Cate J.H.D."/>
            <person name="Banfield J.F."/>
        </authorList>
    </citation>
    <scope>NUCLEOTIDE SEQUENCE</scope>
    <source>
        <strain evidence="10">NC_groundwater_717_Ag_S-0.2um_59_8</strain>
    </source>
</reference>
<comment type="caution">
    <text evidence="10">The sequence shown here is derived from an EMBL/GenBank/DDBJ whole genome shotgun (WGS) entry which is preliminary data.</text>
</comment>
<sequence length="115" mass="12123">RTLLGGLVSPGQHPMTWGTFMILGIPLGSWLSAWSRGTLEWWVPEGWELARRFCGGLFMGIGGTVAGGCNIGNSLTGVSIFSLNSLVATASILLGVTLAVRAFSSRDRVCPARAT</sequence>
<keyword evidence="4" id="KW-0997">Cell inner membrane</keyword>
<keyword evidence="7 9" id="KW-0472">Membrane</keyword>
<evidence type="ECO:0000256" key="5">
    <source>
        <dbReference type="ARBA" id="ARBA00022692"/>
    </source>
</evidence>
<evidence type="ECO:0000313" key="11">
    <source>
        <dbReference type="Proteomes" id="UP000741360"/>
    </source>
</evidence>
<evidence type="ECO:0000256" key="2">
    <source>
        <dbReference type="ARBA" id="ARBA00022448"/>
    </source>
</evidence>
<gene>
    <name evidence="10" type="ORF">HYY65_05945</name>
</gene>
<name>A0A932M187_UNCTE</name>
<feature type="non-terminal residue" evidence="10">
    <location>
        <position position="1"/>
    </location>
</feature>
<feature type="transmembrane region" description="Helical" evidence="9">
    <location>
        <begin position="81"/>
        <end position="103"/>
    </location>
</feature>
<dbReference type="Pfam" id="PF04143">
    <property type="entry name" value="Sulf_transp"/>
    <property type="match status" value="1"/>
</dbReference>
<protein>
    <submittedName>
        <fullName evidence="10">YeeE/YedE family protein</fullName>
    </submittedName>
</protein>
<dbReference type="PANTHER" id="PTHR30574">
    <property type="entry name" value="INNER MEMBRANE PROTEIN YEDE"/>
    <property type="match status" value="1"/>
</dbReference>
<accession>A0A932M187</accession>
<comment type="subcellular location">
    <subcellularLocation>
        <location evidence="1">Cell inner membrane</location>
        <topology evidence="1">Multi-pass membrane protein</topology>
    </subcellularLocation>
</comment>
<keyword evidence="3" id="KW-1003">Cell membrane</keyword>
<keyword evidence="2" id="KW-0813">Transport</keyword>
<dbReference type="GO" id="GO:0005886">
    <property type="term" value="C:plasma membrane"/>
    <property type="evidence" value="ECO:0007669"/>
    <property type="project" value="UniProtKB-SubCell"/>
</dbReference>
<evidence type="ECO:0000256" key="4">
    <source>
        <dbReference type="ARBA" id="ARBA00022519"/>
    </source>
</evidence>
<comment type="similarity">
    <text evidence="8">Belongs to the TsuA/YedE (TC 9.B.102) family.</text>
</comment>
<keyword evidence="6 9" id="KW-1133">Transmembrane helix</keyword>
<proteinExistence type="inferred from homology"/>
<evidence type="ECO:0000256" key="1">
    <source>
        <dbReference type="ARBA" id="ARBA00004429"/>
    </source>
</evidence>
<evidence type="ECO:0000313" key="10">
    <source>
        <dbReference type="EMBL" id="MBI3014591.1"/>
    </source>
</evidence>
<evidence type="ECO:0000256" key="8">
    <source>
        <dbReference type="ARBA" id="ARBA00035655"/>
    </source>
</evidence>
<evidence type="ECO:0000256" key="7">
    <source>
        <dbReference type="ARBA" id="ARBA00023136"/>
    </source>
</evidence>
<evidence type="ECO:0000256" key="9">
    <source>
        <dbReference type="SAM" id="Phobius"/>
    </source>
</evidence>
<evidence type="ECO:0000256" key="3">
    <source>
        <dbReference type="ARBA" id="ARBA00022475"/>
    </source>
</evidence>
<dbReference type="AlphaFoldDB" id="A0A932M187"/>
<organism evidence="10 11">
    <name type="scientific">Tectimicrobiota bacterium</name>
    <dbReference type="NCBI Taxonomy" id="2528274"/>
    <lineage>
        <taxon>Bacteria</taxon>
        <taxon>Pseudomonadati</taxon>
        <taxon>Nitrospinota/Tectimicrobiota group</taxon>
        <taxon>Candidatus Tectimicrobiota</taxon>
    </lineage>
</organism>
<dbReference type="EMBL" id="JACPSX010000105">
    <property type="protein sequence ID" value="MBI3014591.1"/>
    <property type="molecule type" value="Genomic_DNA"/>
</dbReference>
<evidence type="ECO:0000256" key="6">
    <source>
        <dbReference type="ARBA" id="ARBA00022989"/>
    </source>
</evidence>
<keyword evidence="5 9" id="KW-0812">Transmembrane</keyword>
<feature type="transmembrane region" description="Helical" evidence="9">
    <location>
        <begin position="15"/>
        <end position="33"/>
    </location>
</feature>